<protein>
    <submittedName>
        <fullName evidence="1">Predicted protein</fullName>
    </submittedName>
</protein>
<evidence type="ECO:0000313" key="1">
    <source>
        <dbReference type="EMBL" id="EFH47127.1"/>
    </source>
</evidence>
<evidence type="ECO:0000313" key="2">
    <source>
        <dbReference type="Proteomes" id="UP000008694"/>
    </source>
</evidence>
<sequence>MMRPTVASSSVNPNPSIEEYCIMMKPSEPYVHSVRQIHDIKKASLSYEPGKTSTKLRSRDVSGSPQFHFRGKTKGYMTRLIYLWLGKKSVMKFTPHFKMVSLDSPCHLAKACEIFIEEGVPHDVVHQQMFTSANVNVPEMKTLIDVDQI</sequence>
<name>D7MK45_ARALL</name>
<dbReference type="HOGENOM" id="CLU_1752218_0_0_1"/>
<reference evidence="2" key="1">
    <citation type="journal article" date="2011" name="Nat. Genet.">
        <title>The Arabidopsis lyrata genome sequence and the basis of rapid genome size change.</title>
        <authorList>
            <person name="Hu T.T."/>
            <person name="Pattyn P."/>
            <person name="Bakker E.G."/>
            <person name="Cao J."/>
            <person name="Cheng J.-F."/>
            <person name="Clark R.M."/>
            <person name="Fahlgren N."/>
            <person name="Fawcett J.A."/>
            <person name="Grimwood J."/>
            <person name="Gundlach H."/>
            <person name="Haberer G."/>
            <person name="Hollister J.D."/>
            <person name="Ossowski S."/>
            <person name="Ottilar R.P."/>
            <person name="Salamov A.A."/>
            <person name="Schneeberger K."/>
            <person name="Spannagl M."/>
            <person name="Wang X."/>
            <person name="Yang L."/>
            <person name="Nasrallah M.E."/>
            <person name="Bergelson J."/>
            <person name="Carrington J.C."/>
            <person name="Gaut B.S."/>
            <person name="Schmutz J."/>
            <person name="Mayer K.F.X."/>
            <person name="Van de Peer Y."/>
            <person name="Grigoriev I.V."/>
            <person name="Nordborg M."/>
            <person name="Weigel D."/>
            <person name="Guo Y.-L."/>
        </authorList>
    </citation>
    <scope>NUCLEOTIDE SEQUENCE [LARGE SCALE GENOMIC DNA]</scope>
    <source>
        <strain evidence="2">cv. MN47</strain>
    </source>
</reference>
<keyword evidence="2" id="KW-1185">Reference proteome</keyword>
<gene>
    <name evidence="1" type="ORF">ARALYDRAFT_356188</name>
</gene>
<dbReference type="Gramene" id="fgenesh1_pg.C_scaffold_7003361">
    <property type="protein sequence ID" value="fgenesh1_pg.C_scaffold_7003361"/>
    <property type="gene ID" value="fgenesh1_pg.C_scaffold_7003361"/>
</dbReference>
<dbReference type="AlphaFoldDB" id="D7MK45"/>
<organism evidence="2">
    <name type="scientific">Arabidopsis lyrata subsp. lyrata</name>
    <name type="common">Lyre-leaved rock-cress</name>
    <dbReference type="NCBI Taxonomy" id="81972"/>
    <lineage>
        <taxon>Eukaryota</taxon>
        <taxon>Viridiplantae</taxon>
        <taxon>Streptophyta</taxon>
        <taxon>Embryophyta</taxon>
        <taxon>Tracheophyta</taxon>
        <taxon>Spermatophyta</taxon>
        <taxon>Magnoliopsida</taxon>
        <taxon>eudicotyledons</taxon>
        <taxon>Gunneridae</taxon>
        <taxon>Pentapetalae</taxon>
        <taxon>rosids</taxon>
        <taxon>malvids</taxon>
        <taxon>Brassicales</taxon>
        <taxon>Brassicaceae</taxon>
        <taxon>Camelineae</taxon>
        <taxon>Arabidopsis</taxon>
    </lineage>
</organism>
<accession>D7MK45</accession>
<dbReference type="Proteomes" id="UP000008694">
    <property type="component" value="Unassembled WGS sequence"/>
</dbReference>
<proteinExistence type="predicted"/>
<dbReference type="EMBL" id="GL348719">
    <property type="protein sequence ID" value="EFH47127.1"/>
    <property type="molecule type" value="Genomic_DNA"/>
</dbReference>